<feature type="transmembrane region" description="Helical" evidence="14">
    <location>
        <begin position="110"/>
        <end position="132"/>
    </location>
</feature>
<keyword evidence="14" id="KW-0256">Endoplasmic reticulum</keyword>
<comment type="function">
    <text evidence="14">Catalyzes the third of the four reactions of the long-chain fatty acids elongation cycle. This endoplasmic reticulum-bound enzymatic process, allows the addition of two carbons to the chain of long- and very long-chain fatty acids/VLCFAs per cycle. This enzyme catalyzes the dehydration of the 3-hydroxyacyl-CoA intermediate into trans-2,3-enoyl-CoA, within each cycle of fatty acid elongation. Thereby, it participates to the production of VLCFAs of different chain lengths that are involved in multiple biological processes as precursors of membrane lipids and lipid mediators.</text>
</comment>
<dbReference type="GO" id="GO:0030497">
    <property type="term" value="P:fatty acid elongation"/>
    <property type="evidence" value="ECO:0007669"/>
    <property type="project" value="TreeGrafter"/>
</dbReference>
<keyword evidence="6 14" id="KW-0812">Transmembrane</keyword>
<evidence type="ECO:0000256" key="5">
    <source>
        <dbReference type="ARBA" id="ARBA00022516"/>
    </source>
</evidence>
<dbReference type="InterPro" id="IPR007482">
    <property type="entry name" value="Tyr_Pase-like_PTPLA"/>
</dbReference>
<evidence type="ECO:0000313" key="17">
    <source>
        <dbReference type="Proteomes" id="UP000187283"/>
    </source>
</evidence>
<evidence type="ECO:0000256" key="6">
    <source>
        <dbReference type="ARBA" id="ARBA00022692"/>
    </source>
</evidence>
<evidence type="ECO:0000256" key="11">
    <source>
        <dbReference type="ARBA" id="ARBA00023160"/>
    </source>
</evidence>
<feature type="transmembrane region" description="Helical" evidence="14">
    <location>
        <begin position="12"/>
        <end position="34"/>
    </location>
</feature>
<comment type="subcellular location">
    <subcellularLocation>
        <location evidence="14">Endoplasmic reticulum membrane</location>
        <topology evidence="14">Multi-pass membrane protein</topology>
    </subcellularLocation>
    <subcellularLocation>
        <location evidence="1">Membrane</location>
        <topology evidence="1">Multi-pass membrane protein</topology>
    </subcellularLocation>
</comment>
<feature type="transmembrane region" description="Helical" evidence="14">
    <location>
        <begin position="144"/>
        <end position="164"/>
    </location>
</feature>
<dbReference type="PANTHER" id="PTHR11035:SF3">
    <property type="entry name" value="VERY-LONG-CHAIN (3R)-3-HYDROXYACYL-COA DEHYDRATASE"/>
    <property type="match status" value="1"/>
</dbReference>
<evidence type="ECO:0000256" key="8">
    <source>
        <dbReference type="ARBA" id="ARBA00022989"/>
    </source>
</evidence>
<keyword evidence="9 14" id="KW-0443">Lipid metabolism</keyword>
<comment type="catalytic activity">
    <reaction evidence="13 14">
        <text>a very-long-chain (3R)-3-hydroxyacyl-CoA = a very-long-chain (2E)-enoyl-CoA + H2O</text>
        <dbReference type="Rhea" id="RHEA:45812"/>
        <dbReference type="ChEBI" id="CHEBI:15377"/>
        <dbReference type="ChEBI" id="CHEBI:83728"/>
        <dbReference type="ChEBI" id="CHEBI:85440"/>
        <dbReference type="EC" id="4.2.1.134"/>
    </reaction>
</comment>
<dbReference type="UniPathway" id="UPA00094"/>
<dbReference type="GO" id="GO:0030148">
    <property type="term" value="P:sphingolipid biosynthetic process"/>
    <property type="evidence" value="ECO:0007669"/>
    <property type="project" value="TreeGrafter"/>
</dbReference>
<evidence type="ECO:0000256" key="1">
    <source>
        <dbReference type="ARBA" id="ARBA00004141"/>
    </source>
</evidence>
<comment type="pathway">
    <text evidence="2 14">Lipid metabolism; fatty acid biosynthesis.</text>
</comment>
<evidence type="ECO:0000256" key="14">
    <source>
        <dbReference type="RuleBase" id="RU363109"/>
    </source>
</evidence>
<dbReference type="STRING" id="133412.A0A1R1XME3"/>
<feature type="transmembrane region" description="Helical" evidence="14">
    <location>
        <begin position="85"/>
        <end position="104"/>
    </location>
</feature>
<gene>
    <name evidence="16" type="ORF">AYI70_g7018</name>
</gene>
<keyword evidence="10 14" id="KW-0472">Membrane</keyword>
<evidence type="ECO:0000256" key="4">
    <source>
        <dbReference type="ARBA" id="ARBA00013122"/>
    </source>
</evidence>
<reference evidence="16 17" key="1">
    <citation type="submission" date="2017-01" db="EMBL/GenBank/DDBJ databases">
        <authorList>
            <person name="Mah S.A."/>
            <person name="Swanson W.J."/>
            <person name="Moy G.W."/>
            <person name="Vacquier V.D."/>
        </authorList>
    </citation>
    <scope>NUCLEOTIDE SEQUENCE [LARGE SCALE GENOMIC DNA]</scope>
    <source>
        <strain evidence="16 17">GSMNP</strain>
    </source>
</reference>
<keyword evidence="12 14" id="KW-0456">Lyase</keyword>
<dbReference type="EC" id="4.2.1.134" evidence="4 14"/>
<evidence type="ECO:0000256" key="15">
    <source>
        <dbReference type="SAM" id="MobiDB-lite"/>
    </source>
</evidence>
<dbReference type="AlphaFoldDB" id="A0A1R1XME3"/>
<dbReference type="EMBL" id="LSSN01002549">
    <property type="protein sequence ID" value="OMJ15803.1"/>
    <property type="molecule type" value="Genomic_DNA"/>
</dbReference>
<dbReference type="GO" id="GO:0102158">
    <property type="term" value="F:very-long-chain (3R)-3-hydroxyacyl-CoA dehydratase activity"/>
    <property type="evidence" value="ECO:0007669"/>
    <property type="project" value="UniProtKB-EC"/>
</dbReference>
<evidence type="ECO:0000256" key="10">
    <source>
        <dbReference type="ARBA" id="ARBA00023136"/>
    </source>
</evidence>
<evidence type="ECO:0000256" key="12">
    <source>
        <dbReference type="ARBA" id="ARBA00023239"/>
    </source>
</evidence>
<protein>
    <recommendedName>
        <fullName evidence="4 14">Very-long-chain (3R)-3-hydroxyacyl-CoA dehydratase</fullName>
        <ecNumber evidence="4 14">4.2.1.134</ecNumber>
    </recommendedName>
</protein>
<comment type="caution">
    <text evidence="16">The sequence shown here is derived from an EMBL/GenBank/DDBJ whole genome shotgun (WGS) entry which is preliminary data.</text>
</comment>
<feature type="transmembrane region" description="Helical" evidence="14">
    <location>
        <begin position="176"/>
        <end position="195"/>
    </location>
</feature>
<dbReference type="PANTHER" id="PTHR11035">
    <property type="entry name" value="VERY-LONG-CHAIN (3R)-3-HYDROXYACYL-COA DEHYDRATASE"/>
    <property type="match status" value="1"/>
</dbReference>
<name>A0A1R1XME3_9FUNG</name>
<dbReference type="GO" id="GO:0042761">
    <property type="term" value="P:very long-chain fatty acid biosynthetic process"/>
    <property type="evidence" value="ECO:0007669"/>
    <property type="project" value="TreeGrafter"/>
</dbReference>
<feature type="compositionally biased region" description="Basic residues" evidence="15">
    <location>
        <begin position="225"/>
        <end position="235"/>
    </location>
</feature>
<dbReference type="GO" id="GO:0005789">
    <property type="term" value="C:endoplasmic reticulum membrane"/>
    <property type="evidence" value="ECO:0007669"/>
    <property type="project" value="UniProtKB-SubCell"/>
</dbReference>
<keyword evidence="5 14" id="KW-0444">Lipid biosynthesis</keyword>
<organism evidence="16 17">
    <name type="scientific">Smittium culicis</name>
    <dbReference type="NCBI Taxonomy" id="133412"/>
    <lineage>
        <taxon>Eukaryota</taxon>
        <taxon>Fungi</taxon>
        <taxon>Fungi incertae sedis</taxon>
        <taxon>Zoopagomycota</taxon>
        <taxon>Kickxellomycotina</taxon>
        <taxon>Harpellomycetes</taxon>
        <taxon>Harpellales</taxon>
        <taxon>Legeriomycetaceae</taxon>
        <taxon>Smittium</taxon>
    </lineage>
</organism>
<accession>A0A1R1XME3</accession>
<evidence type="ECO:0000256" key="9">
    <source>
        <dbReference type="ARBA" id="ARBA00023098"/>
    </source>
</evidence>
<evidence type="ECO:0000256" key="7">
    <source>
        <dbReference type="ARBA" id="ARBA00022832"/>
    </source>
</evidence>
<dbReference type="Proteomes" id="UP000187283">
    <property type="component" value="Unassembled WGS sequence"/>
</dbReference>
<evidence type="ECO:0000256" key="13">
    <source>
        <dbReference type="ARBA" id="ARBA00036671"/>
    </source>
</evidence>
<keyword evidence="8 14" id="KW-1133">Transmembrane helix</keyword>
<comment type="similarity">
    <text evidence="3 14">Belongs to the very long-chain fatty acids dehydratase HACD family.</text>
</comment>
<evidence type="ECO:0000256" key="3">
    <source>
        <dbReference type="ARBA" id="ARBA00007811"/>
    </source>
</evidence>
<evidence type="ECO:0000313" key="16">
    <source>
        <dbReference type="EMBL" id="OMJ15803.1"/>
    </source>
</evidence>
<dbReference type="Pfam" id="PF04387">
    <property type="entry name" value="PTPLA"/>
    <property type="match status" value="1"/>
</dbReference>
<proteinExistence type="inferred from homology"/>
<keyword evidence="17" id="KW-1185">Reference proteome</keyword>
<dbReference type="OrthoDB" id="46988at2759"/>
<feature type="region of interest" description="Disordered" evidence="15">
    <location>
        <begin position="206"/>
        <end position="235"/>
    </location>
</feature>
<evidence type="ECO:0000256" key="2">
    <source>
        <dbReference type="ARBA" id="ARBA00005194"/>
    </source>
</evidence>
<feature type="transmembrane region" description="Helical" evidence="14">
    <location>
        <begin position="54"/>
        <end position="73"/>
    </location>
</feature>
<keyword evidence="7 14" id="KW-0276">Fatty acid metabolism</keyword>
<sequence>MAKEKKLSPIVKNYLIAYNVVSAALWGYVLVVSANHILSGKSHSNLFGVVGHNLISIQTLAILEIVHSILGFVSSGVVTTMSQVYSRLMLVWGILYLLPFIGIFDQVGVPMLIFAWSITETIRYPFYVLAILDVKFYPLLWARYTFFYILYPLGVTGELLTIYRALPAAKLLNVNYYYFLIAMMALYPPAFYSLYTHMIKQRRKQLRPSSASTSADSDSKDYTKKSKVSKKAKRS</sequence>
<keyword evidence="11 14" id="KW-0275">Fatty acid biosynthesis</keyword>